<evidence type="ECO:0000256" key="4">
    <source>
        <dbReference type="HAMAP-Rule" id="MF_00929"/>
    </source>
</evidence>
<dbReference type="Proteomes" id="UP000295706">
    <property type="component" value="Unassembled WGS sequence"/>
</dbReference>
<dbReference type="AlphaFoldDB" id="A0A4R4JSA0"/>
<keyword evidence="3 4" id="KW-0413">Isomerase</keyword>
<name>A0A4R4JSA0_9BACT</name>
<evidence type="ECO:0000313" key="5">
    <source>
        <dbReference type="EMBL" id="TDB57353.1"/>
    </source>
</evidence>
<dbReference type="PANTHER" id="PTHR15108">
    <property type="entry name" value="N-ACYLGLUCOSAMINE-2-EPIMERASE"/>
    <property type="match status" value="1"/>
</dbReference>
<reference evidence="5 6" key="1">
    <citation type="submission" date="2019-02" db="EMBL/GenBank/DDBJ databases">
        <title>Arundinibacter roseus gen. nov., sp. nov., a new member of the family Cytophagaceae.</title>
        <authorList>
            <person name="Szuroczki S."/>
            <person name="Khayer B."/>
            <person name="Sproer C."/>
            <person name="Toumi M."/>
            <person name="Szabo A."/>
            <person name="Felfoldi T."/>
            <person name="Schumann P."/>
            <person name="Toth E."/>
        </authorList>
    </citation>
    <scope>NUCLEOTIDE SEQUENCE [LARGE SCALE GENOMIC DNA]</scope>
    <source>
        <strain evidence="5 6">DMA-k-7a</strain>
    </source>
</reference>
<dbReference type="RefSeq" id="WP_132122417.1">
    <property type="nucleotide sequence ID" value="NZ_SMJU01000027.1"/>
</dbReference>
<sequence>MPAAFTPEAFRDELKRILTYWKMYSPDPATGGFHGRVTFANSPVKDAPRSVVVNGRILWTFAMAHRLFPNEGYKDTADQAYAYLSSHFFDEKNGGVYWSITADGKPLQTTKQMYGQAFALYGISEYYRISNSKKALELAKELFNYIEKHAFDPEKGGYLEAVGREGQPIDDYILSKAPYIKSMNTHLHLIEAYTNLYIIWPDALLKQRIKSIMAVILGNIVDSESHRMKLFFTDDWTPKDHIISYGHDIEASWLLYETAEVLKDEDMLEWVAERSLLMAEAATTGLGPDGALHYEFDPATQHTQTDRSWWVIAEQMVGFYHAWELSQEDKYLKMAQNTWTYIHEKFADHERGEWYSTVKADGTQVQSDKIHFWKGPYHNARACAEMWRRLQKR</sequence>
<dbReference type="OrthoDB" id="5141876at2"/>
<comment type="function">
    <text evidence="4">Catalyzes the reversible epimerization of cellobiose to 4-O-beta-D-glucopyranosyl-D-mannose (Glc-Man).</text>
</comment>
<comment type="similarity">
    <text evidence="4">Belongs to the cellobiose 2-epimerase family.</text>
</comment>
<evidence type="ECO:0000256" key="1">
    <source>
        <dbReference type="ARBA" id="ARBA00001470"/>
    </source>
</evidence>
<dbReference type="InterPro" id="IPR010819">
    <property type="entry name" value="AGE/CE"/>
</dbReference>
<dbReference type="InterPro" id="IPR028584">
    <property type="entry name" value="Cellobiose_2_epim"/>
</dbReference>
<dbReference type="EC" id="5.1.3.11" evidence="4"/>
<evidence type="ECO:0000256" key="3">
    <source>
        <dbReference type="ARBA" id="ARBA00023235"/>
    </source>
</evidence>
<evidence type="ECO:0000313" key="6">
    <source>
        <dbReference type="Proteomes" id="UP000295706"/>
    </source>
</evidence>
<proteinExistence type="inferred from homology"/>
<gene>
    <name evidence="5" type="ORF">EZE20_23540</name>
</gene>
<accession>A0A4R4JSA0</accession>
<comment type="catalytic activity">
    <reaction evidence="1 4">
        <text>D-cellobiose = beta-D-glucosyl-(1-&gt;4)-D-mannopyranose</text>
        <dbReference type="Rhea" id="RHEA:23384"/>
        <dbReference type="ChEBI" id="CHEBI:17057"/>
        <dbReference type="ChEBI" id="CHEBI:47931"/>
        <dbReference type="EC" id="5.1.3.11"/>
    </reaction>
</comment>
<dbReference type="Pfam" id="PF07221">
    <property type="entry name" value="GlcNAc_2-epim"/>
    <property type="match status" value="1"/>
</dbReference>
<organism evidence="5 6">
    <name type="scientific">Arundinibacter roseus</name>
    <dbReference type="NCBI Taxonomy" id="2070510"/>
    <lineage>
        <taxon>Bacteria</taxon>
        <taxon>Pseudomonadati</taxon>
        <taxon>Bacteroidota</taxon>
        <taxon>Cytophagia</taxon>
        <taxon>Cytophagales</taxon>
        <taxon>Spirosomataceae</taxon>
        <taxon>Arundinibacter</taxon>
    </lineage>
</organism>
<comment type="similarity">
    <text evidence="2">Belongs to the N-acylglucosamine 2-epimerase family.</text>
</comment>
<evidence type="ECO:0000256" key="2">
    <source>
        <dbReference type="ARBA" id="ARBA00008558"/>
    </source>
</evidence>
<protein>
    <recommendedName>
        <fullName evidence="4">Cellobiose 2-epimerase</fullName>
        <shortName evidence="4">CE</shortName>
        <ecNumber evidence="4">5.1.3.11</ecNumber>
    </recommendedName>
</protein>
<dbReference type="EMBL" id="SMJU01000027">
    <property type="protein sequence ID" value="TDB57353.1"/>
    <property type="molecule type" value="Genomic_DNA"/>
</dbReference>
<dbReference type="InterPro" id="IPR012341">
    <property type="entry name" value="6hp_glycosidase-like_sf"/>
</dbReference>
<dbReference type="SUPFAM" id="SSF48208">
    <property type="entry name" value="Six-hairpin glycosidases"/>
    <property type="match status" value="1"/>
</dbReference>
<dbReference type="InterPro" id="IPR008928">
    <property type="entry name" value="6-hairpin_glycosidase_sf"/>
</dbReference>
<dbReference type="HAMAP" id="MF_00929">
    <property type="entry name" value="Cellobiose_2_epim"/>
    <property type="match status" value="1"/>
</dbReference>
<dbReference type="GO" id="GO:0005975">
    <property type="term" value="P:carbohydrate metabolic process"/>
    <property type="evidence" value="ECO:0007669"/>
    <property type="project" value="InterPro"/>
</dbReference>
<comment type="caution">
    <text evidence="5">The sequence shown here is derived from an EMBL/GenBank/DDBJ whole genome shotgun (WGS) entry which is preliminary data.</text>
</comment>
<keyword evidence="6" id="KW-1185">Reference proteome</keyword>
<dbReference type="GO" id="GO:0047736">
    <property type="term" value="F:cellobiose epimerase activity"/>
    <property type="evidence" value="ECO:0007669"/>
    <property type="project" value="UniProtKB-UniRule"/>
</dbReference>
<dbReference type="Gene3D" id="1.50.10.10">
    <property type="match status" value="1"/>
</dbReference>